<name>A0ABQ3GLJ1_9MICC</name>
<sequence length="280" mass="30979">MLLAMSTENPFGHLVNEAPITPAETRRELFTNAKRGYARIQKNFVQNPERVENRGSVLGKMVTDRKERALELLLTIHALEPILEGSPLPIGTWARLLSSEKRPCSSRTIREALRYLSGANLLQVPGQGESPEIVLLREDGSGRPPLKTGAALPAETQGNGFFTIPFTFWTEGHIDTLRLPGKAMLLMMLRDTNDPKGKTTFTVPVERAQAWYGISERTAERGYGELSRHGLIASHVQKVADARSPVGYRAVHHRALLGDYSTAHREQLRKEANAAAKAKG</sequence>
<dbReference type="EMBL" id="BMXK01000016">
    <property type="protein sequence ID" value="GHD13173.1"/>
    <property type="molecule type" value="Genomic_DNA"/>
</dbReference>
<accession>A0ABQ3GLJ1</accession>
<dbReference type="Proteomes" id="UP000642819">
    <property type="component" value="Unassembled WGS sequence"/>
</dbReference>
<gene>
    <name evidence="1" type="ORF">GCM10008096_29140</name>
</gene>
<evidence type="ECO:0000313" key="2">
    <source>
        <dbReference type="Proteomes" id="UP000642819"/>
    </source>
</evidence>
<evidence type="ECO:0000313" key="1">
    <source>
        <dbReference type="EMBL" id="GHD13173.1"/>
    </source>
</evidence>
<evidence type="ECO:0008006" key="3">
    <source>
        <dbReference type="Google" id="ProtNLM"/>
    </source>
</evidence>
<reference evidence="2" key="1">
    <citation type="journal article" date="2019" name="Int. J. Syst. Evol. Microbiol.">
        <title>The Global Catalogue of Microorganisms (GCM) 10K type strain sequencing project: providing services to taxonomists for standard genome sequencing and annotation.</title>
        <authorList>
            <consortium name="The Broad Institute Genomics Platform"/>
            <consortium name="The Broad Institute Genome Sequencing Center for Infectious Disease"/>
            <person name="Wu L."/>
            <person name="Ma J."/>
        </authorList>
    </citation>
    <scope>NUCLEOTIDE SEQUENCE [LARGE SCALE GENOMIC DNA]</scope>
    <source>
        <strain evidence="2">KCTC 19466</strain>
    </source>
</reference>
<organism evidence="1 2">
    <name type="scientific">Zhihengliuella salsuginis</name>
    <dbReference type="NCBI Taxonomy" id="578222"/>
    <lineage>
        <taxon>Bacteria</taxon>
        <taxon>Bacillati</taxon>
        <taxon>Actinomycetota</taxon>
        <taxon>Actinomycetes</taxon>
        <taxon>Micrococcales</taxon>
        <taxon>Micrococcaceae</taxon>
        <taxon>Zhihengliuella</taxon>
    </lineage>
</organism>
<protein>
    <recommendedName>
        <fullName evidence="3">Helix-turn-helix domain-containing protein</fullName>
    </recommendedName>
</protein>
<keyword evidence="2" id="KW-1185">Reference proteome</keyword>
<proteinExistence type="predicted"/>
<comment type="caution">
    <text evidence="1">The sequence shown here is derived from an EMBL/GenBank/DDBJ whole genome shotgun (WGS) entry which is preliminary data.</text>
</comment>